<evidence type="ECO:0000256" key="1">
    <source>
        <dbReference type="ARBA" id="ARBA00001946"/>
    </source>
</evidence>
<keyword evidence="12" id="KW-0460">Magnesium</keyword>
<evidence type="ECO:0000256" key="17">
    <source>
        <dbReference type="ARBA" id="ARBA00069871"/>
    </source>
</evidence>
<evidence type="ECO:0000256" key="14">
    <source>
        <dbReference type="ARBA" id="ARBA00023288"/>
    </source>
</evidence>
<dbReference type="InterPro" id="IPR011009">
    <property type="entry name" value="Kinase-like_dom_sf"/>
</dbReference>
<keyword evidence="10 22" id="KW-0418">Kinase</keyword>
<dbReference type="GO" id="GO:0007186">
    <property type="term" value="P:G protein-coupled receptor signaling pathway"/>
    <property type="evidence" value="ECO:0007669"/>
    <property type="project" value="TreeGrafter"/>
</dbReference>
<evidence type="ECO:0000259" key="21">
    <source>
        <dbReference type="PROSITE" id="PS50011"/>
    </source>
</evidence>
<evidence type="ECO:0000256" key="20">
    <source>
        <dbReference type="SAM" id="MobiDB-lite"/>
    </source>
</evidence>
<accession>A0AA35NYS9</accession>
<dbReference type="PROSITE" id="PS00108">
    <property type="entry name" value="PROTEIN_KINASE_ST"/>
    <property type="match status" value="1"/>
</dbReference>
<reference evidence="22" key="1">
    <citation type="submission" date="2022-12" db="EMBL/GenBank/DDBJ databases">
        <authorList>
            <person name="Alioto T."/>
            <person name="Alioto T."/>
            <person name="Gomez Garrido J."/>
        </authorList>
    </citation>
    <scope>NUCLEOTIDE SEQUENCE</scope>
</reference>
<comment type="similarity">
    <text evidence="19">Belongs to the protein kinase superfamily.</text>
</comment>
<keyword evidence="7" id="KW-0519">Myristate</keyword>
<comment type="catalytic activity">
    <reaction evidence="15">
        <text>L-threonyl-[protein] + ATP = O-phospho-L-threonyl-[protein] + ADP + H(+)</text>
        <dbReference type="Rhea" id="RHEA:46608"/>
        <dbReference type="Rhea" id="RHEA-COMP:11060"/>
        <dbReference type="Rhea" id="RHEA-COMP:11605"/>
        <dbReference type="ChEBI" id="CHEBI:15378"/>
        <dbReference type="ChEBI" id="CHEBI:30013"/>
        <dbReference type="ChEBI" id="CHEBI:30616"/>
        <dbReference type="ChEBI" id="CHEBI:61977"/>
        <dbReference type="ChEBI" id="CHEBI:456216"/>
        <dbReference type="EC" id="2.7.11.1"/>
    </reaction>
</comment>
<keyword evidence="11 18" id="KW-0067">ATP-binding</keyword>
<dbReference type="InterPro" id="IPR017441">
    <property type="entry name" value="Protein_kinase_ATP_BS"/>
</dbReference>
<evidence type="ECO:0000256" key="3">
    <source>
        <dbReference type="ARBA" id="ARBA00012513"/>
    </source>
</evidence>
<keyword evidence="13" id="KW-0472">Membrane</keyword>
<dbReference type="Pfam" id="PF00069">
    <property type="entry name" value="Pkinase"/>
    <property type="match status" value="1"/>
</dbReference>
<evidence type="ECO:0000256" key="10">
    <source>
        <dbReference type="ARBA" id="ARBA00022777"/>
    </source>
</evidence>
<dbReference type="PANTHER" id="PTHR24355">
    <property type="entry name" value="G PROTEIN-COUPLED RECEPTOR KINASE/RIBOSOMAL PROTEIN S6 KINASE"/>
    <property type="match status" value="1"/>
</dbReference>
<evidence type="ECO:0000256" key="6">
    <source>
        <dbReference type="ARBA" id="ARBA00022679"/>
    </source>
</evidence>
<dbReference type="GO" id="GO:0005886">
    <property type="term" value="C:plasma membrane"/>
    <property type="evidence" value="ECO:0007669"/>
    <property type="project" value="UniProtKB-SubCell"/>
</dbReference>
<feature type="compositionally biased region" description="Polar residues" evidence="20">
    <location>
        <begin position="375"/>
        <end position="384"/>
    </location>
</feature>
<dbReference type="GO" id="GO:0004703">
    <property type="term" value="F:G protein-coupled receptor kinase activity"/>
    <property type="evidence" value="ECO:0007669"/>
    <property type="project" value="TreeGrafter"/>
</dbReference>
<feature type="domain" description="Protein kinase" evidence="21">
    <location>
        <begin position="23"/>
        <end position="281"/>
    </location>
</feature>
<feature type="binding site" evidence="18">
    <location>
        <position position="52"/>
    </location>
    <ligand>
        <name>ATP</name>
        <dbReference type="ChEBI" id="CHEBI:30616"/>
    </ligand>
</feature>
<evidence type="ECO:0000256" key="5">
    <source>
        <dbReference type="ARBA" id="ARBA00022527"/>
    </source>
</evidence>
<gene>
    <name evidence="22" type="ORF">PODLI_1B018689</name>
</gene>
<evidence type="ECO:0000256" key="13">
    <source>
        <dbReference type="ARBA" id="ARBA00023136"/>
    </source>
</evidence>
<dbReference type="EC" id="2.7.11.1" evidence="3"/>
<organism evidence="22 23">
    <name type="scientific">Podarcis lilfordi</name>
    <name type="common">Lilford's wall lizard</name>
    <dbReference type="NCBI Taxonomy" id="74358"/>
    <lineage>
        <taxon>Eukaryota</taxon>
        <taxon>Metazoa</taxon>
        <taxon>Chordata</taxon>
        <taxon>Craniata</taxon>
        <taxon>Vertebrata</taxon>
        <taxon>Euteleostomi</taxon>
        <taxon>Lepidosauria</taxon>
        <taxon>Squamata</taxon>
        <taxon>Bifurcata</taxon>
        <taxon>Unidentata</taxon>
        <taxon>Episquamata</taxon>
        <taxon>Laterata</taxon>
        <taxon>Lacertibaenia</taxon>
        <taxon>Lacertidae</taxon>
        <taxon>Podarcis</taxon>
    </lineage>
</organism>
<evidence type="ECO:0000313" key="22">
    <source>
        <dbReference type="EMBL" id="CAI5766525.1"/>
    </source>
</evidence>
<feature type="compositionally biased region" description="Basic and acidic residues" evidence="20">
    <location>
        <begin position="333"/>
        <end position="342"/>
    </location>
</feature>
<dbReference type="GO" id="GO:0009966">
    <property type="term" value="P:regulation of signal transduction"/>
    <property type="evidence" value="ECO:0007669"/>
    <property type="project" value="TreeGrafter"/>
</dbReference>
<dbReference type="PROSITE" id="PS50011">
    <property type="entry name" value="PROTEIN_KINASE_DOM"/>
    <property type="match status" value="1"/>
</dbReference>
<evidence type="ECO:0000256" key="2">
    <source>
        <dbReference type="ARBA" id="ARBA00004193"/>
    </source>
</evidence>
<keyword evidence="6" id="KW-0808">Transferase</keyword>
<dbReference type="GO" id="GO:0005524">
    <property type="term" value="F:ATP binding"/>
    <property type="evidence" value="ECO:0007669"/>
    <property type="project" value="UniProtKB-UniRule"/>
</dbReference>
<comment type="cofactor">
    <cofactor evidence="1">
        <name>Mg(2+)</name>
        <dbReference type="ChEBI" id="CHEBI:18420"/>
    </cofactor>
</comment>
<name>A0AA35NYS9_9SAUR</name>
<evidence type="ECO:0000256" key="7">
    <source>
        <dbReference type="ARBA" id="ARBA00022707"/>
    </source>
</evidence>
<keyword evidence="9 18" id="KW-0547">Nucleotide-binding</keyword>
<sequence length="396" mass="46116">MGANTSSKSPPFDENEDVTFDHFEILRAIGKGSFGKVCIVQKNDTKKMYAMKYMNKQKCVERNEVRNVFKELQIMQGLEHPFLVNLWYSFQDEEDMFMVVDLLLGGDLRYHLQQNVRFQESTVKLFICELALALDYLQSRNIIHRDIKPDNILLDEQGHVHITDFNIATVITKDTQVTTIAGTKPYMAPEMFSSIKPIGYSYAVDWWSLGITAYELLRGRRPYHIRSSTAANEIAHIFKTATVMYPAAWSKDMVSLIQKLMEINTEERFSQLTDIQDFAYLSDINWDAVLQKTVEPGFLPTKGKLNCDPTFELEEMILESKPLHKKKKRLAKKEKESGKNDSMETCQLQKHLESIQRDFIIFNREKMRKQHNEMQENLTLTQTKDNQEEDDQNNNL</sequence>
<dbReference type="AlphaFoldDB" id="A0AA35NYS9"/>
<evidence type="ECO:0000256" key="18">
    <source>
        <dbReference type="PROSITE-ProRule" id="PRU10141"/>
    </source>
</evidence>
<dbReference type="Gene3D" id="1.10.510.10">
    <property type="entry name" value="Transferase(Phosphotransferase) domain 1"/>
    <property type="match status" value="1"/>
</dbReference>
<dbReference type="PANTHER" id="PTHR24355:SF31">
    <property type="entry name" value="SERINE_THREONINE KINASE 32A"/>
    <property type="match status" value="1"/>
</dbReference>
<comment type="catalytic activity">
    <reaction evidence="16">
        <text>L-seryl-[protein] + ATP = O-phospho-L-seryl-[protein] + ADP + H(+)</text>
        <dbReference type="Rhea" id="RHEA:17989"/>
        <dbReference type="Rhea" id="RHEA-COMP:9863"/>
        <dbReference type="Rhea" id="RHEA-COMP:11604"/>
        <dbReference type="ChEBI" id="CHEBI:15378"/>
        <dbReference type="ChEBI" id="CHEBI:29999"/>
        <dbReference type="ChEBI" id="CHEBI:30616"/>
        <dbReference type="ChEBI" id="CHEBI:83421"/>
        <dbReference type="ChEBI" id="CHEBI:456216"/>
        <dbReference type="EC" id="2.7.11.1"/>
    </reaction>
</comment>
<comment type="subcellular location">
    <subcellularLocation>
        <location evidence="2">Cell membrane</location>
        <topology evidence="2">Lipid-anchor</topology>
    </subcellularLocation>
</comment>
<dbReference type="GO" id="GO:0046872">
    <property type="term" value="F:metal ion binding"/>
    <property type="evidence" value="ECO:0007669"/>
    <property type="project" value="UniProtKB-KW"/>
</dbReference>
<feature type="compositionally biased region" description="Acidic residues" evidence="20">
    <location>
        <begin position="387"/>
        <end position="396"/>
    </location>
</feature>
<dbReference type="Proteomes" id="UP001178461">
    <property type="component" value="Chromosome 2"/>
</dbReference>
<proteinExistence type="inferred from homology"/>
<dbReference type="FunFam" id="3.30.200.20:FF:000160">
    <property type="entry name" value="Serine/threonine-protein kinase 32C"/>
    <property type="match status" value="1"/>
</dbReference>
<evidence type="ECO:0000256" key="16">
    <source>
        <dbReference type="ARBA" id="ARBA00048679"/>
    </source>
</evidence>
<evidence type="ECO:0000256" key="8">
    <source>
        <dbReference type="ARBA" id="ARBA00022723"/>
    </source>
</evidence>
<dbReference type="EMBL" id="OX395127">
    <property type="protein sequence ID" value="CAI5766525.1"/>
    <property type="molecule type" value="Genomic_DNA"/>
</dbReference>
<evidence type="ECO:0000256" key="12">
    <source>
        <dbReference type="ARBA" id="ARBA00022842"/>
    </source>
</evidence>
<feature type="region of interest" description="Disordered" evidence="20">
    <location>
        <begin position="324"/>
        <end position="343"/>
    </location>
</feature>
<keyword evidence="4" id="KW-1003">Cell membrane</keyword>
<dbReference type="SUPFAM" id="SSF56112">
    <property type="entry name" value="Protein kinase-like (PK-like)"/>
    <property type="match status" value="1"/>
</dbReference>
<keyword evidence="23" id="KW-1185">Reference proteome</keyword>
<dbReference type="GO" id="GO:0001664">
    <property type="term" value="F:G protein-coupled receptor binding"/>
    <property type="evidence" value="ECO:0007669"/>
    <property type="project" value="TreeGrafter"/>
</dbReference>
<evidence type="ECO:0000256" key="15">
    <source>
        <dbReference type="ARBA" id="ARBA00047899"/>
    </source>
</evidence>
<dbReference type="Gene3D" id="3.30.200.20">
    <property type="entry name" value="Phosphorylase Kinase, domain 1"/>
    <property type="match status" value="2"/>
</dbReference>
<evidence type="ECO:0000256" key="4">
    <source>
        <dbReference type="ARBA" id="ARBA00022475"/>
    </source>
</evidence>
<dbReference type="CDD" id="cd05578">
    <property type="entry name" value="STKc_Yank1"/>
    <property type="match status" value="1"/>
</dbReference>
<evidence type="ECO:0000313" key="23">
    <source>
        <dbReference type="Proteomes" id="UP001178461"/>
    </source>
</evidence>
<dbReference type="FunFam" id="3.30.200.20:FF:000158">
    <property type="entry name" value="Serine/threonine-protein kinase 32A"/>
    <property type="match status" value="1"/>
</dbReference>
<keyword evidence="8" id="KW-0479">Metal-binding</keyword>
<protein>
    <recommendedName>
        <fullName evidence="17">Serine/threonine-protein kinase 32A</fullName>
        <ecNumber evidence="3">2.7.11.1</ecNumber>
    </recommendedName>
</protein>
<dbReference type="PROSITE" id="PS00107">
    <property type="entry name" value="PROTEIN_KINASE_ATP"/>
    <property type="match status" value="1"/>
</dbReference>
<dbReference type="InterPro" id="IPR008271">
    <property type="entry name" value="Ser/Thr_kinase_AS"/>
</dbReference>
<evidence type="ECO:0000256" key="11">
    <source>
        <dbReference type="ARBA" id="ARBA00022840"/>
    </source>
</evidence>
<evidence type="ECO:0000256" key="19">
    <source>
        <dbReference type="RuleBase" id="RU000304"/>
    </source>
</evidence>
<keyword evidence="5 19" id="KW-0723">Serine/threonine-protein kinase</keyword>
<dbReference type="FunFam" id="1.10.510.10:FF:000169">
    <property type="entry name" value="Serine/threonine-protein kinase 32A"/>
    <property type="match status" value="1"/>
</dbReference>
<dbReference type="SMART" id="SM00220">
    <property type="entry name" value="S_TKc"/>
    <property type="match status" value="1"/>
</dbReference>
<feature type="region of interest" description="Disordered" evidence="20">
    <location>
        <begin position="370"/>
        <end position="396"/>
    </location>
</feature>
<evidence type="ECO:0000256" key="9">
    <source>
        <dbReference type="ARBA" id="ARBA00022741"/>
    </source>
</evidence>
<dbReference type="InterPro" id="IPR000719">
    <property type="entry name" value="Prot_kinase_dom"/>
</dbReference>
<keyword evidence="14" id="KW-0449">Lipoprotein</keyword>